<reference evidence="2 3" key="1">
    <citation type="submission" date="2018-10" db="EMBL/GenBank/DDBJ databases">
        <title>Sequencing the genomes of 1000 actinobacteria strains.</title>
        <authorList>
            <person name="Klenk H.-P."/>
        </authorList>
    </citation>
    <scope>NUCLEOTIDE SEQUENCE [LARGE SCALE GENOMIC DNA]</scope>
    <source>
        <strain evidence="2 3">DSM 43911</strain>
    </source>
</reference>
<keyword evidence="3" id="KW-1185">Reference proteome</keyword>
<dbReference type="EMBL" id="RBXR01000001">
    <property type="protein sequence ID" value="RKT69254.1"/>
    <property type="molecule type" value="Genomic_DNA"/>
</dbReference>
<dbReference type="RefSeq" id="WP_121220864.1">
    <property type="nucleotide sequence ID" value="NZ_JBIUBA010000002.1"/>
</dbReference>
<protein>
    <recommendedName>
        <fullName evidence="4">DUF3990 domain-containing protein</fullName>
    </recommendedName>
</protein>
<evidence type="ECO:0000256" key="1">
    <source>
        <dbReference type="SAM" id="MobiDB-lite"/>
    </source>
</evidence>
<sequence>MQGPADADRLINNGGEPWPSGVDSNGRPRSELGDGLYAWETREQAERYLEAVSSRPGGPTDLSIIEHRIRGEDFDNLRHADMSTMDDDAATDLWNSGGRHDYDHIQRTTGRFGNEHYFRNTIYHLFVNTRS</sequence>
<comment type="caution">
    <text evidence="2">The sequence shown here is derived from an EMBL/GenBank/DDBJ whole genome shotgun (WGS) entry which is preliminary data.</text>
</comment>
<evidence type="ECO:0000313" key="3">
    <source>
        <dbReference type="Proteomes" id="UP000272729"/>
    </source>
</evidence>
<name>A0A495X8R3_9PSEU</name>
<proteinExistence type="predicted"/>
<evidence type="ECO:0008006" key="4">
    <source>
        <dbReference type="Google" id="ProtNLM"/>
    </source>
</evidence>
<organism evidence="2 3">
    <name type="scientific">Saccharothrix variisporea</name>
    <dbReference type="NCBI Taxonomy" id="543527"/>
    <lineage>
        <taxon>Bacteria</taxon>
        <taxon>Bacillati</taxon>
        <taxon>Actinomycetota</taxon>
        <taxon>Actinomycetes</taxon>
        <taxon>Pseudonocardiales</taxon>
        <taxon>Pseudonocardiaceae</taxon>
        <taxon>Saccharothrix</taxon>
    </lineage>
</organism>
<dbReference type="OrthoDB" id="4981820at2"/>
<gene>
    <name evidence="2" type="ORF">DFJ66_2452</name>
</gene>
<dbReference type="AlphaFoldDB" id="A0A495X8R3"/>
<dbReference type="Proteomes" id="UP000272729">
    <property type="component" value="Unassembled WGS sequence"/>
</dbReference>
<feature type="region of interest" description="Disordered" evidence="1">
    <location>
        <begin position="1"/>
        <end position="33"/>
    </location>
</feature>
<evidence type="ECO:0000313" key="2">
    <source>
        <dbReference type="EMBL" id="RKT69254.1"/>
    </source>
</evidence>
<accession>A0A495X8R3</accession>